<evidence type="ECO:0000256" key="1">
    <source>
        <dbReference type="SAM" id="MobiDB-lite"/>
    </source>
</evidence>
<keyword evidence="3" id="KW-1185">Reference proteome</keyword>
<accession>A0A6G1DU05</accession>
<evidence type="ECO:0000313" key="2">
    <source>
        <dbReference type="EMBL" id="KAF0915896.1"/>
    </source>
</evidence>
<dbReference type="Proteomes" id="UP000479710">
    <property type="component" value="Unassembled WGS sequence"/>
</dbReference>
<dbReference type="AlphaFoldDB" id="A0A6G1DU05"/>
<sequence>MSLLKDAEAPFLGALGLSKNLLCCLTKVGSNSAIEMAESGGGMCGGRGELLAGGETLVGPVELAEEDDDGLHQTVKEDGMLQSPDLRPFPTSVSSGVAAVAALTGVSVPRHILSLGHVLSRPSIPTSMSRSPSYCCSCRRRCSREGGGDGGPDREGGGGGTVGGLEGG</sequence>
<comment type="caution">
    <text evidence="2">The sequence shown here is derived from an EMBL/GenBank/DDBJ whole genome shotgun (WGS) entry which is preliminary data.</text>
</comment>
<proteinExistence type="predicted"/>
<organism evidence="2 3">
    <name type="scientific">Oryza meyeriana var. granulata</name>
    <dbReference type="NCBI Taxonomy" id="110450"/>
    <lineage>
        <taxon>Eukaryota</taxon>
        <taxon>Viridiplantae</taxon>
        <taxon>Streptophyta</taxon>
        <taxon>Embryophyta</taxon>
        <taxon>Tracheophyta</taxon>
        <taxon>Spermatophyta</taxon>
        <taxon>Magnoliopsida</taxon>
        <taxon>Liliopsida</taxon>
        <taxon>Poales</taxon>
        <taxon>Poaceae</taxon>
        <taxon>BOP clade</taxon>
        <taxon>Oryzoideae</taxon>
        <taxon>Oryzeae</taxon>
        <taxon>Oryzinae</taxon>
        <taxon>Oryza</taxon>
        <taxon>Oryza meyeriana</taxon>
    </lineage>
</organism>
<reference evidence="2 3" key="1">
    <citation type="submission" date="2019-11" db="EMBL/GenBank/DDBJ databases">
        <title>Whole genome sequence of Oryza granulata.</title>
        <authorList>
            <person name="Li W."/>
        </authorList>
    </citation>
    <scope>NUCLEOTIDE SEQUENCE [LARGE SCALE GENOMIC DNA]</scope>
    <source>
        <strain evidence="3">cv. Menghai</strain>
        <tissue evidence="2">Leaf</tissue>
    </source>
</reference>
<name>A0A6G1DU05_9ORYZ</name>
<feature type="compositionally biased region" description="Basic and acidic residues" evidence="1">
    <location>
        <begin position="144"/>
        <end position="156"/>
    </location>
</feature>
<gene>
    <name evidence="2" type="ORF">E2562_000541</name>
</gene>
<feature type="compositionally biased region" description="Gly residues" evidence="1">
    <location>
        <begin position="157"/>
        <end position="168"/>
    </location>
</feature>
<protein>
    <submittedName>
        <fullName evidence="2">Uncharacterized protein</fullName>
    </submittedName>
</protein>
<feature type="region of interest" description="Disordered" evidence="1">
    <location>
        <begin position="144"/>
        <end position="168"/>
    </location>
</feature>
<evidence type="ECO:0000313" key="3">
    <source>
        <dbReference type="Proteomes" id="UP000479710"/>
    </source>
</evidence>
<dbReference type="EMBL" id="SPHZ02000005">
    <property type="protein sequence ID" value="KAF0915896.1"/>
    <property type="molecule type" value="Genomic_DNA"/>
</dbReference>